<dbReference type="Proteomes" id="UP000011566">
    <property type="component" value="Unassembled WGS sequence"/>
</dbReference>
<comment type="caution">
    <text evidence="2">The sequence shown here is derived from an EMBL/GenBank/DDBJ whole genome shotgun (WGS) entry which is preliminary data.</text>
</comment>
<evidence type="ECO:0000313" key="3">
    <source>
        <dbReference type="Proteomes" id="UP000011566"/>
    </source>
</evidence>
<sequence>MFDHDGNQVGTVSDVRDGSAHVDTSDGDSGILDDLTDALGWDDDDDTHELRNDDVDTVDNDGVHLRQF</sequence>
<feature type="region of interest" description="Disordered" evidence="1">
    <location>
        <begin position="1"/>
        <end position="32"/>
    </location>
</feature>
<feature type="compositionally biased region" description="Basic and acidic residues" evidence="1">
    <location>
        <begin position="14"/>
        <end position="24"/>
    </location>
</feature>
<evidence type="ECO:0000256" key="1">
    <source>
        <dbReference type="SAM" id="MobiDB-lite"/>
    </source>
</evidence>
<dbReference type="EMBL" id="AOMB01000039">
    <property type="protein sequence ID" value="EMA36781.1"/>
    <property type="molecule type" value="Genomic_DNA"/>
</dbReference>
<accession>M0LTL1</accession>
<evidence type="ECO:0000313" key="2">
    <source>
        <dbReference type="EMBL" id="EMA36781.1"/>
    </source>
</evidence>
<organism evidence="2 3">
    <name type="scientific">Halococcus hamelinensis 100A6</name>
    <dbReference type="NCBI Taxonomy" id="1132509"/>
    <lineage>
        <taxon>Archaea</taxon>
        <taxon>Methanobacteriati</taxon>
        <taxon>Methanobacteriota</taxon>
        <taxon>Stenosarchaea group</taxon>
        <taxon>Halobacteria</taxon>
        <taxon>Halobacteriales</taxon>
        <taxon>Halococcaceae</taxon>
        <taxon>Halococcus</taxon>
    </lineage>
</organism>
<evidence type="ECO:0008006" key="4">
    <source>
        <dbReference type="Google" id="ProtNLM"/>
    </source>
</evidence>
<keyword evidence="3" id="KW-1185">Reference proteome</keyword>
<name>M0LTL1_9EURY</name>
<proteinExistence type="predicted"/>
<dbReference type="AlphaFoldDB" id="M0LTL1"/>
<protein>
    <recommendedName>
        <fullName evidence="4">PRC-barrel domain-containing protein</fullName>
    </recommendedName>
</protein>
<gene>
    <name evidence="2" type="ORF">C447_13759</name>
</gene>
<reference evidence="2 3" key="1">
    <citation type="journal article" date="2014" name="PLoS Genet.">
        <title>Phylogenetically driven sequencing of extremely halophilic archaea reveals strategies for static and dynamic osmo-response.</title>
        <authorList>
            <person name="Becker E.A."/>
            <person name="Seitzer P.M."/>
            <person name="Tritt A."/>
            <person name="Larsen D."/>
            <person name="Krusor M."/>
            <person name="Yao A.I."/>
            <person name="Wu D."/>
            <person name="Madern D."/>
            <person name="Eisen J.A."/>
            <person name="Darling A.E."/>
            <person name="Facciotti M.T."/>
        </authorList>
    </citation>
    <scope>NUCLEOTIDE SEQUENCE [LARGE SCALE GENOMIC DNA]</scope>
    <source>
        <strain evidence="2 3">100A6</strain>
    </source>
</reference>